<evidence type="ECO:0000256" key="3">
    <source>
        <dbReference type="ARBA" id="ARBA00004370"/>
    </source>
</evidence>
<dbReference type="PANTHER" id="PTHR46056:SF12">
    <property type="entry name" value="LONG-CHAIN-ALCOHOL OXIDASE"/>
    <property type="match status" value="1"/>
</dbReference>
<evidence type="ECO:0000256" key="10">
    <source>
        <dbReference type="ARBA" id="ARBA00022989"/>
    </source>
</evidence>
<dbReference type="GO" id="GO:0050660">
    <property type="term" value="F:flavin adenine dinucleotide binding"/>
    <property type="evidence" value="ECO:0007669"/>
    <property type="project" value="InterPro"/>
</dbReference>
<dbReference type="Pfam" id="PF00732">
    <property type="entry name" value="GMC_oxred_N"/>
    <property type="match status" value="1"/>
</dbReference>
<gene>
    <name evidence="19" type="ORF">Nepgr_022311</name>
</gene>
<dbReference type="SUPFAM" id="SSF51905">
    <property type="entry name" value="FAD/NAD(P)-binding domain"/>
    <property type="match status" value="1"/>
</dbReference>
<evidence type="ECO:0000256" key="2">
    <source>
        <dbReference type="ARBA" id="ARBA00003842"/>
    </source>
</evidence>
<dbReference type="PANTHER" id="PTHR46056">
    <property type="entry name" value="LONG-CHAIN-ALCOHOL OXIDASE"/>
    <property type="match status" value="1"/>
</dbReference>
<keyword evidence="20" id="KW-1185">Reference proteome</keyword>
<dbReference type="Proteomes" id="UP001279734">
    <property type="component" value="Unassembled WGS sequence"/>
</dbReference>
<dbReference type="EMBL" id="BSYO01000022">
    <property type="protein sequence ID" value="GMH20470.1"/>
    <property type="molecule type" value="Genomic_DNA"/>
</dbReference>
<dbReference type="InterPro" id="IPR012400">
    <property type="entry name" value="Long_Oxdase"/>
</dbReference>
<evidence type="ECO:0000256" key="9">
    <source>
        <dbReference type="ARBA" id="ARBA00022827"/>
    </source>
</evidence>
<keyword evidence="7" id="KW-0285">Flavoprotein</keyword>
<comment type="similarity">
    <text evidence="4">Belongs to the Rab GDI family.</text>
</comment>
<evidence type="ECO:0000313" key="20">
    <source>
        <dbReference type="Proteomes" id="UP001279734"/>
    </source>
</evidence>
<dbReference type="AlphaFoldDB" id="A0AAD3T0I4"/>
<dbReference type="GO" id="GO:0016020">
    <property type="term" value="C:membrane"/>
    <property type="evidence" value="ECO:0007669"/>
    <property type="project" value="UniProtKB-SubCell"/>
</dbReference>
<evidence type="ECO:0000256" key="16">
    <source>
        <dbReference type="SAM" id="MobiDB-lite"/>
    </source>
</evidence>
<dbReference type="InterPro" id="IPR000172">
    <property type="entry name" value="GMC_OxRdtase_N"/>
</dbReference>
<dbReference type="GO" id="GO:0046577">
    <property type="term" value="F:long-chain-alcohol oxidase activity"/>
    <property type="evidence" value="ECO:0007669"/>
    <property type="project" value="UniProtKB-EC"/>
</dbReference>
<evidence type="ECO:0000256" key="7">
    <source>
        <dbReference type="ARBA" id="ARBA00022630"/>
    </source>
</evidence>
<dbReference type="Gene3D" id="3.50.50.60">
    <property type="entry name" value="FAD/NAD(P)-binding domain"/>
    <property type="match status" value="2"/>
</dbReference>
<evidence type="ECO:0000256" key="15">
    <source>
        <dbReference type="PIRSR" id="PIRSR028937-2"/>
    </source>
</evidence>
<dbReference type="Pfam" id="PF05199">
    <property type="entry name" value="GMC_oxred_C"/>
    <property type="match status" value="1"/>
</dbReference>
<feature type="active site" description="Proton acceptor" evidence="14">
    <location>
        <position position="696"/>
    </location>
</feature>
<accession>A0AAD3T0I4</accession>
<dbReference type="PIRSF" id="PIRSF028937">
    <property type="entry name" value="Lg_Ch_AO"/>
    <property type="match status" value="1"/>
</dbReference>
<evidence type="ECO:0000256" key="8">
    <source>
        <dbReference type="ARBA" id="ARBA00022692"/>
    </source>
</evidence>
<comment type="caution">
    <text evidence="19">The sequence shown here is derived from an EMBL/GenBank/DDBJ whole genome shotgun (WGS) entry which is preliminary data.</text>
</comment>
<keyword evidence="9 15" id="KW-0274">FAD</keyword>
<evidence type="ECO:0000256" key="12">
    <source>
        <dbReference type="ARBA" id="ARBA00023136"/>
    </source>
</evidence>
<feature type="domain" description="Glucose-methanol-choline oxidoreductase N-terminal" evidence="17">
    <location>
        <begin position="305"/>
        <end position="524"/>
    </location>
</feature>
<feature type="binding site" evidence="15">
    <location>
        <begin position="257"/>
        <end position="272"/>
    </location>
    <ligand>
        <name>FAD</name>
        <dbReference type="ChEBI" id="CHEBI:57692"/>
    </ligand>
</feature>
<dbReference type="InterPro" id="IPR007867">
    <property type="entry name" value="GMC_OxRtase_C"/>
</dbReference>
<sequence length="762" mass="83214">MGEGERTKTQKQATMGRTRRQCHPLLRGERRMENANATYSHGFSASQLQSLSAMCESFIPPLSLDDQVQSPDHEAIHAFYRASASEPPIPLEVAELLEKRAKAALPESMVLTKLVLTLLSTRLGTLLLCGSVCLDWKWPFVHSFCEMSLEKRETALKKWSRETLFTPLRVVFLLVKAASSFVFFTRTDENLENPLWKAIGYEVDSRENMAKSEEGRPLQKGIVECMQANDSTLVESLERMGIEVTEDRNQNTYKMKCDVVIVGSGCGGGVAASILASSGHKVLLLEKGNYFAAGDYSSLEGPSLDQLYMNGGMQTTVDGEILILAGTTVGGGSAVNWSASIKTPVDVLREWSVNKKLHLFGSSDYQSAMDAVCKRIGVTENCSREGLHNQVLRRGCENLGLKVERVPRNSSENHYCGSCSYGCRLGDKKGVDTTWLVDAVEHGAVILTGCKAERFVLKNEEIGTSKKKCIGVVATTLSRSVTKKLQIEAKVTISAGGSLSTPPLLISSGLRNPNIGSNLHLHPVLFAWGYFPESISDIQGRSFEGGIITSVHKVVSEKSDVDVIIETPALGPGALSSMTPWVSGFDMKERMAKYARTAILFPIFRDQSSGQVKKEGRIKYLLKDIDRENLVIGLRQSLRILVAAGAVEVGTYRSDGQRMKCEGIKREELEAFLDTVTAPGGPLSPGEHWAVYGSAHQMGSCRMGATEEEGAVDENGECWEAKQLFVCDASVLPSAVGVNPMITIESIAYCISTRIATSLKKQ</sequence>
<evidence type="ECO:0000256" key="14">
    <source>
        <dbReference type="PIRSR" id="PIRSR028937-1"/>
    </source>
</evidence>
<keyword evidence="10" id="KW-1133">Transmembrane helix</keyword>
<protein>
    <recommendedName>
        <fullName evidence="6 13">Long-chain-alcohol oxidase</fullName>
        <ecNumber evidence="6 13">1.1.3.20</ecNumber>
    </recommendedName>
</protein>
<feature type="domain" description="Glucose-methanol-choline oxidoreductase C-terminal" evidence="18">
    <location>
        <begin position="617"/>
        <end position="748"/>
    </location>
</feature>
<comment type="subcellular location">
    <subcellularLocation>
        <location evidence="3 13">Membrane</location>
    </subcellularLocation>
</comment>
<dbReference type="InterPro" id="IPR036188">
    <property type="entry name" value="FAD/NAD-bd_sf"/>
</dbReference>
<organism evidence="19 20">
    <name type="scientific">Nepenthes gracilis</name>
    <name type="common">Slender pitcher plant</name>
    <dbReference type="NCBI Taxonomy" id="150966"/>
    <lineage>
        <taxon>Eukaryota</taxon>
        <taxon>Viridiplantae</taxon>
        <taxon>Streptophyta</taxon>
        <taxon>Embryophyta</taxon>
        <taxon>Tracheophyta</taxon>
        <taxon>Spermatophyta</taxon>
        <taxon>Magnoliopsida</taxon>
        <taxon>eudicotyledons</taxon>
        <taxon>Gunneridae</taxon>
        <taxon>Pentapetalae</taxon>
        <taxon>Caryophyllales</taxon>
        <taxon>Nepenthaceae</taxon>
        <taxon>Nepenthes</taxon>
    </lineage>
</organism>
<comment type="catalytic activity">
    <reaction evidence="1 13">
        <text>a long-chain primary fatty alcohol + O2 = a long-chain fatty aldehyde + H2O2</text>
        <dbReference type="Rhea" id="RHEA:22756"/>
        <dbReference type="ChEBI" id="CHEBI:15379"/>
        <dbReference type="ChEBI" id="CHEBI:16240"/>
        <dbReference type="ChEBI" id="CHEBI:17176"/>
        <dbReference type="ChEBI" id="CHEBI:77396"/>
        <dbReference type="EC" id="1.1.3.20"/>
    </reaction>
</comment>
<dbReference type="GO" id="GO:0005092">
    <property type="term" value="F:GDP-dissociation inhibitor activity"/>
    <property type="evidence" value="ECO:0007669"/>
    <property type="project" value="InterPro"/>
</dbReference>
<evidence type="ECO:0000259" key="17">
    <source>
        <dbReference type="Pfam" id="PF00732"/>
    </source>
</evidence>
<comment type="similarity">
    <text evidence="5 13">Belongs to the GMC oxidoreductase family.</text>
</comment>
<evidence type="ECO:0000256" key="11">
    <source>
        <dbReference type="ARBA" id="ARBA00023002"/>
    </source>
</evidence>
<dbReference type="GO" id="GO:0007264">
    <property type="term" value="P:small GTPase-mediated signal transduction"/>
    <property type="evidence" value="ECO:0007669"/>
    <property type="project" value="InterPro"/>
</dbReference>
<name>A0AAD3T0I4_NEPGR</name>
<keyword evidence="12 13" id="KW-0472">Membrane</keyword>
<keyword evidence="11 13" id="KW-0560">Oxidoreductase</keyword>
<dbReference type="Pfam" id="PF13450">
    <property type="entry name" value="NAD_binding_8"/>
    <property type="match status" value="1"/>
</dbReference>
<keyword evidence="8" id="KW-0812">Transmembrane</keyword>
<evidence type="ECO:0000313" key="19">
    <source>
        <dbReference type="EMBL" id="GMH20470.1"/>
    </source>
</evidence>
<comment type="function">
    <text evidence="2 13">Long-chain fatty alcohol oxidase involved in the omega-oxidation pathway of lipid degradation.</text>
</comment>
<dbReference type="EC" id="1.1.3.20" evidence="6 13"/>
<dbReference type="PRINTS" id="PR00891">
    <property type="entry name" value="RABGDIREP"/>
</dbReference>
<evidence type="ECO:0000256" key="1">
    <source>
        <dbReference type="ARBA" id="ARBA00000920"/>
    </source>
</evidence>
<evidence type="ECO:0000256" key="5">
    <source>
        <dbReference type="ARBA" id="ARBA00010790"/>
    </source>
</evidence>
<dbReference type="InterPro" id="IPR018203">
    <property type="entry name" value="GDP_dissociation_inhibitor"/>
</dbReference>
<proteinExistence type="inferred from homology"/>
<feature type="region of interest" description="Disordered" evidence="16">
    <location>
        <begin position="1"/>
        <end position="22"/>
    </location>
</feature>
<evidence type="ECO:0000256" key="4">
    <source>
        <dbReference type="ARBA" id="ARBA00005593"/>
    </source>
</evidence>
<evidence type="ECO:0000259" key="18">
    <source>
        <dbReference type="Pfam" id="PF05199"/>
    </source>
</evidence>
<evidence type="ECO:0000256" key="13">
    <source>
        <dbReference type="PIRNR" id="PIRNR028937"/>
    </source>
</evidence>
<reference evidence="19" key="1">
    <citation type="submission" date="2023-05" db="EMBL/GenBank/DDBJ databases">
        <title>Nepenthes gracilis genome sequencing.</title>
        <authorList>
            <person name="Fukushima K."/>
        </authorList>
    </citation>
    <scope>NUCLEOTIDE SEQUENCE</scope>
    <source>
        <strain evidence="19">SING2019-196</strain>
    </source>
</reference>
<evidence type="ECO:0000256" key="6">
    <source>
        <dbReference type="ARBA" id="ARBA00013125"/>
    </source>
</evidence>